<dbReference type="KEGG" id="hakz:J0X25_15375"/>
<evidence type="ECO:0000259" key="1">
    <source>
        <dbReference type="Pfam" id="PF18545"/>
    </source>
</evidence>
<gene>
    <name evidence="2" type="ORF">J0X25_15375</name>
</gene>
<dbReference type="InterPro" id="IPR040624">
    <property type="entry name" value="HalOD1"/>
</dbReference>
<dbReference type="AlphaFoldDB" id="A0A8A2VKN0"/>
<name>A0A8A2VKN0_9EURY</name>
<dbReference type="EMBL" id="CP071462">
    <property type="protein sequence ID" value="QSW98758.1"/>
    <property type="molecule type" value="Genomic_DNA"/>
</dbReference>
<dbReference type="Pfam" id="PF18545">
    <property type="entry name" value="HalOD1"/>
    <property type="match status" value="1"/>
</dbReference>
<proteinExistence type="predicted"/>
<evidence type="ECO:0000313" key="2">
    <source>
        <dbReference type="EMBL" id="QSW98758.1"/>
    </source>
</evidence>
<sequence>MLLSIDRSDATAASSLSFEVITAVAEKEGVEPMEIEPPEYEALYDVVNPEALDALFAPRENGANRGTGRIEFTYCDYRVVVTSDGEVEVLETDEQAI</sequence>
<dbReference type="Proteomes" id="UP000663203">
    <property type="component" value="Chromosome"/>
</dbReference>
<evidence type="ECO:0000313" key="3">
    <source>
        <dbReference type="Proteomes" id="UP000663203"/>
    </source>
</evidence>
<keyword evidence="3" id="KW-1185">Reference proteome</keyword>
<feature type="domain" description="Halobacterial output" evidence="1">
    <location>
        <begin position="14"/>
        <end position="89"/>
    </location>
</feature>
<reference evidence="2 3" key="1">
    <citation type="submission" date="2021-03" db="EMBL/GenBank/DDBJ databases">
        <title>Haloterrigena longa sp. nov. and Haloterrigena limicola sp. nov., extremely halophilic archaea isolated from a salt lake.</title>
        <authorList>
            <person name="Henglin C."/>
        </authorList>
    </citation>
    <scope>NUCLEOTIDE SEQUENCE [LARGE SCALE GENOMIC DNA]</scope>
    <source>
        <strain evidence="2 3">KZCA68</strain>
    </source>
</reference>
<dbReference type="GeneID" id="63188714"/>
<protein>
    <recommendedName>
        <fullName evidence="1">Halobacterial output domain-containing protein</fullName>
    </recommendedName>
</protein>
<dbReference type="RefSeq" id="WP_207288367.1">
    <property type="nucleotide sequence ID" value="NZ_CP071462.1"/>
</dbReference>
<accession>A0A8A2VKN0</accession>
<organism evidence="2 3">
    <name type="scientific">Haloterrigena alkaliphila</name>
    <dbReference type="NCBI Taxonomy" id="2816475"/>
    <lineage>
        <taxon>Archaea</taxon>
        <taxon>Methanobacteriati</taxon>
        <taxon>Methanobacteriota</taxon>
        <taxon>Stenosarchaea group</taxon>
        <taxon>Halobacteria</taxon>
        <taxon>Halobacteriales</taxon>
        <taxon>Natrialbaceae</taxon>
        <taxon>Haloterrigena</taxon>
    </lineage>
</organism>